<name>A0A1G1YT85_9BACT</name>
<dbReference type="Proteomes" id="UP000178122">
    <property type="component" value="Unassembled WGS sequence"/>
</dbReference>
<organism evidence="1 2">
    <name type="scientific">Candidatus Buchananbacteria bacterium RIFCSPLOWO2_01_FULL_40_23b</name>
    <dbReference type="NCBI Taxonomy" id="1797544"/>
    <lineage>
        <taxon>Bacteria</taxon>
        <taxon>Candidatus Buchananiibacteriota</taxon>
    </lineage>
</organism>
<accession>A0A1G1YT85</accession>
<dbReference type="EMBL" id="MHIN01000012">
    <property type="protein sequence ID" value="OGY55544.1"/>
    <property type="molecule type" value="Genomic_DNA"/>
</dbReference>
<evidence type="ECO:0000313" key="1">
    <source>
        <dbReference type="EMBL" id="OGY55544.1"/>
    </source>
</evidence>
<evidence type="ECO:0000313" key="2">
    <source>
        <dbReference type="Proteomes" id="UP000178122"/>
    </source>
</evidence>
<sequence length="68" mass="7688">MNSIKEHNIANLADCIITESPAHNGLHNIAFNFINTLLNTGKDAWNIYTELITKTITIKEQNIFPAYN</sequence>
<dbReference type="AlphaFoldDB" id="A0A1G1YT85"/>
<gene>
    <name evidence="1" type="ORF">A2912_00520</name>
</gene>
<protein>
    <submittedName>
        <fullName evidence="1">Uncharacterized protein</fullName>
    </submittedName>
</protein>
<proteinExistence type="predicted"/>
<reference evidence="1 2" key="1">
    <citation type="journal article" date="2016" name="Nat. Commun.">
        <title>Thousands of microbial genomes shed light on interconnected biogeochemical processes in an aquifer system.</title>
        <authorList>
            <person name="Anantharaman K."/>
            <person name="Brown C.T."/>
            <person name="Hug L.A."/>
            <person name="Sharon I."/>
            <person name="Castelle C.J."/>
            <person name="Probst A.J."/>
            <person name="Thomas B.C."/>
            <person name="Singh A."/>
            <person name="Wilkins M.J."/>
            <person name="Karaoz U."/>
            <person name="Brodie E.L."/>
            <person name="Williams K.H."/>
            <person name="Hubbard S.S."/>
            <person name="Banfield J.F."/>
        </authorList>
    </citation>
    <scope>NUCLEOTIDE SEQUENCE [LARGE SCALE GENOMIC DNA]</scope>
</reference>
<comment type="caution">
    <text evidence="1">The sequence shown here is derived from an EMBL/GenBank/DDBJ whole genome shotgun (WGS) entry which is preliminary data.</text>
</comment>